<protein>
    <submittedName>
        <fullName evidence="9">Acyl-CoA dehydrogenase</fullName>
    </submittedName>
</protein>
<evidence type="ECO:0000259" key="8">
    <source>
        <dbReference type="Pfam" id="PF02771"/>
    </source>
</evidence>
<feature type="domain" description="Acyl-CoA dehydrogenase/oxidase C-terminal" evidence="7">
    <location>
        <begin position="188"/>
        <end position="305"/>
    </location>
</feature>
<sequence length="322" mass="34448">MSMDRTELRDSARKAFGASSATGDAAGNWAKLSEMGWFMMTVPEAQGGLGLGSEAHAIIHYELGRALVPGPVIAQMMLVEALAATGQSDLLDRAMAGGKMTASLALPTEDDVIEAVPDADVASHVLVTRQGAIRVVPLDRCTIAAQPTWDETRRLFDVRPPSASDGVVIAHGQAAEQLRTSLLLQMLLALSADSLGGAEAALAMTVDYLKTRRQFDRPLAMFQALKHRVADLKIAHSAAEALLWDRAAGRPSLALMGSLKTHCTEAFRLIAEDCIQLHGGIGLTQEHPCHLFFKRAMLNCALGGDAFHWEEIAGRAVMETTG</sequence>
<dbReference type="Pfam" id="PF00441">
    <property type="entry name" value="Acyl-CoA_dh_1"/>
    <property type="match status" value="1"/>
</dbReference>
<feature type="region of interest" description="Disordered" evidence="6">
    <location>
        <begin position="1"/>
        <end position="22"/>
    </location>
</feature>
<dbReference type="SUPFAM" id="SSF56645">
    <property type="entry name" value="Acyl-CoA dehydrogenase NM domain-like"/>
    <property type="match status" value="1"/>
</dbReference>
<dbReference type="GeneID" id="303486461"/>
<dbReference type="PANTHER" id="PTHR43884">
    <property type="entry name" value="ACYL-COA DEHYDROGENASE"/>
    <property type="match status" value="1"/>
</dbReference>
<dbReference type="RefSeq" id="WP_117352589.1">
    <property type="nucleotide sequence ID" value="NZ_CP020083.1"/>
</dbReference>
<dbReference type="InterPro" id="IPR036250">
    <property type="entry name" value="AcylCo_DH-like_C"/>
</dbReference>
<evidence type="ECO:0000256" key="4">
    <source>
        <dbReference type="ARBA" id="ARBA00022827"/>
    </source>
</evidence>
<dbReference type="InterPro" id="IPR009075">
    <property type="entry name" value="AcylCo_DH/oxidase_C"/>
</dbReference>
<evidence type="ECO:0000256" key="2">
    <source>
        <dbReference type="ARBA" id="ARBA00009347"/>
    </source>
</evidence>
<organism evidence="9 10">
    <name type="scientific">Blastomonas fulva</name>
    <dbReference type="NCBI Taxonomy" id="1550728"/>
    <lineage>
        <taxon>Bacteria</taxon>
        <taxon>Pseudomonadati</taxon>
        <taxon>Pseudomonadota</taxon>
        <taxon>Alphaproteobacteria</taxon>
        <taxon>Sphingomonadales</taxon>
        <taxon>Sphingomonadaceae</taxon>
        <taxon>Blastomonas</taxon>
    </lineage>
</organism>
<dbReference type="Pfam" id="PF02771">
    <property type="entry name" value="Acyl-CoA_dh_N"/>
    <property type="match status" value="1"/>
</dbReference>
<dbReference type="InterPro" id="IPR037069">
    <property type="entry name" value="AcylCoA_DH/ox_N_sf"/>
</dbReference>
<evidence type="ECO:0000256" key="1">
    <source>
        <dbReference type="ARBA" id="ARBA00001974"/>
    </source>
</evidence>
<evidence type="ECO:0000256" key="6">
    <source>
        <dbReference type="SAM" id="MobiDB-lite"/>
    </source>
</evidence>
<gene>
    <name evidence="9" type="ORF">B5J99_12840</name>
</gene>
<keyword evidence="10" id="KW-1185">Reference proteome</keyword>
<keyword evidence="4" id="KW-0274">FAD</keyword>
<evidence type="ECO:0000256" key="3">
    <source>
        <dbReference type="ARBA" id="ARBA00022630"/>
    </source>
</evidence>
<accession>A0ABM6M8Q4</accession>
<dbReference type="SUPFAM" id="SSF47203">
    <property type="entry name" value="Acyl-CoA dehydrogenase C-terminal domain-like"/>
    <property type="match status" value="1"/>
</dbReference>
<dbReference type="Gene3D" id="1.20.140.10">
    <property type="entry name" value="Butyryl-CoA Dehydrogenase, subunit A, domain 3"/>
    <property type="match status" value="1"/>
</dbReference>
<proteinExistence type="inferred from homology"/>
<reference evidence="9 10" key="1">
    <citation type="submission" date="2017-03" db="EMBL/GenBank/DDBJ databases">
        <title>Complete genome sequence of Blastomonas fulva degrading microcsystin LR.</title>
        <authorList>
            <person name="Lee H.-g."/>
            <person name="Jin L."/>
            <person name="oh H.-M."/>
        </authorList>
    </citation>
    <scope>NUCLEOTIDE SEQUENCE [LARGE SCALE GENOMIC DNA]</scope>
    <source>
        <strain evidence="9 10">T2</strain>
    </source>
</reference>
<comment type="cofactor">
    <cofactor evidence="1">
        <name>FAD</name>
        <dbReference type="ChEBI" id="CHEBI:57692"/>
    </cofactor>
</comment>
<evidence type="ECO:0000313" key="10">
    <source>
        <dbReference type="Proteomes" id="UP000258016"/>
    </source>
</evidence>
<dbReference type="Proteomes" id="UP000258016">
    <property type="component" value="Chromosome"/>
</dbReference>
<evidence type="ECO:0000313" key="9">
    <source>
        <dbReference type="EMBL" id="ASR52234.1"/>
    </source>
</evidence>
<dbReference type="PANTHER" id="PTHR43884:SF20">
    <property type="entry name" value="ACYL-COA DEHYDROGENASE FADE28"/>
    <property type="match status" value="1"/>
</dbReference>
<dbReference type="Gene3D" id="1.10.540.10">
    <property type="entry name" value="Acyl-CoA dehydrogenase/oxidase, N-terminal domain"/>
    <property type="match status" value="1"/>
</dbReference>
<evidence type="ECO:0000256" key="5">
    <source>
        <dbReference type="ARBA" id="ARBA00023002"/>
    </source>
</evidence>
<feature type="domain" description="Acyl-CoA dehydrogenase/oxidase N-terminal" evidence="8">
    <location>
        <begin position="28"/>
        <end position="89"/>
    </location>
</feature>
<dbReference type="EMBL" id="CP020083">
    <property type="protein sequence ID" value="ASR52234.1"/>
    <property type="molecule type" value="Genomic_DNA"/>
</dbReference>
<dbReference type="InterPro" id="IPR013786">
    <property type="entry name" value="AcylCoA_DH/ox_N"/>
</dbReference>
<feature type="compositionally biased region" description="Basic and acidic residues" evidence="6">
    <location>
        <begin position="1"/>
        <end position="13"/>
    </location>
</feature>
<keyword evidence="3" id="KW-0285">Flavoprotein</keyword>
<keyword evidence="5" id="KW-0560">Oxidoreductase</keyword>
<evidence type="ECO:0000259" key="7">
    <source>
        <dbReference type="Pfam" id="PF00441"/>
    </source>
</evidence>
<name>A0ABM6M8Q4_9SPHN</name>
<comment type="similarity">
    <text evidence="2">Belongs to the acyl-CoA dehydrogenase family.</text>
</comment>
<dbReference type="InterPro" id="IPR009100">
    <property type="entry name" value="AcylCoA_DH/oxidase_NM_dom_sf"/>
</dbReference>